<feature type="signal peptide" evidence="1">
    <location>
        <begin position="1"/>
        <end position="24"/>
    </location>
</feature>
<protein>
    <submittedName>
        <fullName evidence="2">Uncharacterized protein</fullName>
    </submittedName>
</protein>
<keyword evidence="1" id="KW-0732">Signal</keyword>
<evidence type="ECO:0000313" key="2">
    <source>
        <dbReference type="EMBL" id="KAJ7707602.1"/>
    </source>
</evidence>
<keyword evidence="3" id="KW-1185">Reference proteome</keyword>
<dbReference type="AlphaFoldDB" id="A0AAD7GY46"/>
<accession>A0AAD7GY46</accession>
<evidence type="ECO:0000313" key="3">
    <source>
        <dbReference type="Proteomes" id="UP001221757"/>
    </source>
</evidence>
<reference evidence="2" key="1">
    <citation type="submission" date="2023-03" db="EMBL/GenBank/DDBJ databases">
        <title>Massive genome expansion in bonnet fungi (Mycena s.s.) driven by repeated elements and novel gene families across ecological guilds.</title>
        <authorList>
            <consortium name="Lawrence Berkeley National Laboratory"/>
            <person name="Harder C.B."/>
            <person name="Miyauchi S."/>
            <person name="Viragh M."/>
            <person name="Kuo A."/>
            <person name="Thoen E."/>
            <person name="Andreopoulos B."/>
            <person name="Lu D."/>
            <person name="Skrede I."/>
            <person name="Drula E."/>
            <person name="Henrissat B."/>
            <person name="Morin E."/>
            <person name="Kohler A."/>
            <person name="Barry K."/>
            <person name="LaButti K."/>
            <person name="Morin E."/>
            <person name="Salamov A."/>
            <person name="Lipzen A."/>
            <person name="Mereny Z."/>
            <person name="Hegedus B."/>
            <person name="Baldrian P."/>
            <person name="Stursova M."/>
            <person name="Weitz H."/>
            <person name="Taylor A."/>
            <person name="Grigoriev I.V."/>
            <person name="Nagy L.G."/>
            <person name="Martin F."/>
            <person name="Kauserud H."/>
        </authorList>
    </citation>
    <scope>NUCLEOTIDE SEQUENCE</scope>
    <source>
        <strain evidence="2">CBHHK067</strain>
    </source>
</reference>
<feature type="non-terminal residue" evidence="2">
    <location>
        <position position="1"/>
    </location>
</feature>
<evidence type="ECO:0000256" key="1">
    <source>
        <dbReference type="SAM" id="SignalP"/>
    </source>
</evidence>
<feature type="non-terminal residue" evidence="2">
    <location>
        <position position="78"/>
    </location>
</feature>
<gene>
    <name evidence="2" type="ORF">B0H17DRAFT_901605</name>
</gene>
<organism evidence="2 3">
    <name type="scientific">Mycena rosella</name>
    <name type="common">Pink bonnet</name>
    <name type="synonym">Agaricus rosellus</name>
    <dbReference type="NCBI Taxonomy" id="1033263"/>
    <lineage>
        <taxon>Eukaryota</taxon>
        <taxon>Fungi</taxon>
        <taxon>Dikarya</taxon>
        <taxon>Basidiomycota</taxon>
        <taxon>Agaricomycotina</taxon>
        <taxon>Agaricomycetes</taxon>
        <taxon>Agaricomycetidae</taxon>
        <taxon>Agaricales</taxon>
        <taxon>Marasmiineae</taxon>
        <taxon>Mycenaceae</taxon>
        <taxon>Mycena</taxon>
    </lineage>
</organism>
<dbReference type="Proteomes" id="UP001221757">
    <property type="component" value="Unassembled WGS sequence"/>
</dbReference>
<name>A0AAD7GY46_MYCRO</name>
<comment type="caution">
    <text evidence="2">The sequence shown here is derived from an EMBL/GenBank/DDBJ whole genome shotgun (WGS) entry which is preliminary data.</text>
</comment>
<dbReference type="EMBL" id="JARKIE010000005">
    <property type="protein sequence ID" value="KAJ7707602.1"/>
    <property type="molecule type" value="Genomic_DNA"/>
</dbReference>
<feature type="chain" id="PRO_5042009202" evidence="1">
    <location>
        <begin position="25"/>
        <end position="78"/>
    </location>
</feature>
<proteinExistence type="predicted"/>
<sequence length="78" mass="8550">KFAFRMDVIAISLFLDLELRITGAVDLLSAAQDSRHSLAALIYVLGGEEGLERKNLITLFEFDENVSAPAANVALQAW</sequence>